<gene>
    <name evidence="1" type="ORF">EZS28_033249</name>
</gene>
<evidence type="ECO:0000313" key="2">
    <source>
        <dbReference type="Proteomes" id="UP000324800"/>
    </source>
</evidence>
<protein>
    <submittedName>
        <fullName evidence="1">Uncharacterized protein</fullName>
    </submittedName>
</protein>
<evidence type="ECO:0000313" key="1">
    <source>
        <dbReference type="EMBL" id="KAA6371224.1"/>
    </source>
</evidence>
<accession>A0A5J4ULW6</accession>
<organism evidence="1 2">
    <name type="scientific">Streblomastix strix</name>
    <dbReference type="NCBI Taxonomy" id="222440"/>
    <lineage>
        <taxon>Eukaryota</taxon>
        <taxon>Metamonada</taxon>
        <taxon>Preaxostyla</taxon>
        <taxon>Oxymonadida</taxon>
        <taxon>Streblomastigidae</taxon>
        <taxon>Streblomastix</taxon>
    </lineage>
</organism>
<comment type="caution">
    <text evidence="1">The sequence shown here is derived from an EMBL/GenBank/DDBJ whole genome shotgun (WGS) entry which is preliminary data.</text>
</comment>
<dbReference type="Proteomes" id="UP000324800">
    <property type="component" value="Unassembled WGS sequence"/>
</dbReference>
<dbReference type="EMBL" id="SNRW01014666">
    <property type="protein sequence ID" value="KAA6371224.1"/>
    <property type="molecule type" value="Genomic_DNA"/>
</dbReference>
<proteinExistence type="predicted"/>
<sequence>MTTFTGFCEGALKVWSIGIVTLKDALLAESSLFKELKVDESIIQSNNRWVLSDSGTCSIFGSLNLEMLLLFTPMVQSVIIKESEKKTGIDVDIKGSSLFRFERLFLLFRLKQKVSMNEDKITSKKNELGNVILQWESDTIISASISEDEFVNKGKKLTISNEVLTDEGLIQEVQQQAKEPHCPMELKLKNNGKTIVDIINRNKK</sequence>
<name>A0A5J4ULW6_9EUKA</name>
<dbReference type="AlphaFoldDB" id="A0A5J4ULW6"/>
<reference evidence="1 2" key="1">
    <citation type="submission" date="2019-03" db="EMBL/GenBank/DDBJ databases">
        <title>Single cell metagenomics reveals metabolic interactions within the superorganism composed of flagellate Streblomastix strix and complex community of Bacteroidetes bacteria on its surface.</title>
        <authorList>
            <person name="Treitli S.C."/>
            <person name="Kolisko M."/>
            <person name="Husnik F."/>
            <person name="Keeling P."/>
            <person name="Hampl V."/>
        </authorList>
    </citation>
    <scope>NUCLEOTIDE SEQUENCE [LARGE SCALE GENOMIC DNA]</scope>
    <source>
        <strain evidence="1">ST1C</strain>
    </source>
</reference>